<accession>A0A6J6WLH1</accession>
<dbReference type="InterPro" id="IPR000782">
    <property type="entry name" value="FAS1_domain"/>
</dbReference>
<organism evidence="2">
    <name type="scientific">freshwater metagenome</name>
    <dbReference type="NCBI Taxonomy" id="449393"/>
    <lineage>
        <taxon>unclassified sequences</taxon>
        <taxon>metagenomes</taxon>
        <taxon>ecological metagenomes</taxon>
    </lineage>
</organism>
<dbReference type="EMBL" id="CAEZZR010000162">
    <property type="protein sequence ID" value="CAB4783888.1"/>
    <property type="molecule type" value="Genomic_DNA"/>
</dbReference>
<dbReference type="AlphaFoldDB" id="A0A6J6WLH1"/>
<dbReference type="Pfam" id="PF02469">
    <property type="entry name" value="Fasciclin"/>
    <property type="match status" value="1"/>
</dbReference>
<evidence type="ECO:0000259" key="1">
    <source>
        <dbReference type="Pfam" id="PF02469"/>
    </source>
</evidence>
<evidence type="ECO:0000313" key="2">
    <source>
        <dbReference type="EMBL" id="CAB4783888.1"/>
    </source>
</evidence>
<dbReference type="InterPro" id="IPR036378">
    <property type="entry name" value="FAS1_dom_sf"/>
</dbReference>
<protein>
    <submittedName>
        <fullName evidence="2">Unannotated protein</fullName>
    </submittedName>
</protein>
<proteinExistence type="predicted"/>
<feature type="domain" description="FAS1" evidence="1">
    <location>
        <begin position="2"/>
        <end position="83"/>
    </location>
</feature>
<dbReference type="SUPFAM" id="SSF82153">
    <property type="entry name" value="FAS1 domain"/>
    <property type="match status" value="1"/>
</dbReference>
<gene>
    <name evidence="2" type="ORF">UFOPK2907_01343</name>
</gene>
<name>A0A6J6WLH1_9ZZZZ</name>
<reference evidence="2" key="1">
    <citation type="submission" date="2020-05" db="EMBL/GenBank/DDBJ databases">
        <authorList>
            <person name="Chiriac C."/>
            <person name="Salcher M."/>
            <person name="Ghai R."/>
            <person name="Kavagutti S V."/>
        </authorList>
    </citation>
    <scope>NUCLEOTIDE SEQUENCE</scope>
</reference>
<dbReference type="Gene3D" id="2.30.180.10">
    <property type="entry name" value="FAS1 domain"/>
    <property type="match status" value="1"/>
</dbReference>
<sequence>MEAILLYHVVPGAAILSETALKANGASLTTALAGKVIKVSVKGTKIDLGDYSKLRNPKVLLSGVDINRGNKQVAHAIDFVLLPNA</sequence>